<feature type="region of interest" description="Disordered" evidence="1">
    <location>
        <begin position="526"/>
        <end position="592"/>
    </location>
</feature>
<feature type="compositionally biased region" description="Polar residues" evidence="1">
    <location>
        <begin position="555"/>
        <end position="571"/>
    </location>
</feature>
<name>A0A8S5SY50_9CAUD</name>
<protein>
    <submittedName>
        <fullName evidence="2">Portal</fullName>
    </submittedName>
</protein>
<accession>A0A8S5SY50</accession>
<evidence type="ECO:0000256" key="1">
    <source>
        <dbReference type="SAM" id="MobiDB-lite"/>
    </source>
</evidence>
<feature type="compositionally biased region" description="Polar residues" evidence="1">
    <location>
        <begin position="580"/>
        <end position="589"/>
    </location>
</feature>
<reference evidence="2" key="1">
    <citation type="journal article" date="2021" name="Proc. Natl. Acad. Sci. U.S.A.">
        <title>A Catalog of Tens of Thousands of Viruses from Human Metagenomes Reveals Hidden Associations with Chronic Diseases.</title>
        <authorList>
            <person name="Tisza M.J."/>
            <person name="Buck C.B."/>
        </authorList>
    </citation>
    <scope>NUCLEOTIDE SEQUENCE</scope>
    <source>
        <strain evidence="2">CtAkS7</strain>
    </source>
</reference>
<proteinExistence type="predicted"/>
<sequence length="631" mass="71001">MSFSYIEPENLKQEYEQAKNKMAGFFKDFSEFERIANAEPKNVKEGNPDVTDATTASFIETRPKAIVQKNPTGKVVLDDKSPELSELLNEVVDNVILPNAITGGSVKTKCLSVVRNMLIYGSQPALVFIRNEDNYFGADFTVVDIQDVYLEPGKTNAKDCNYIFLNTWYTKSDIKNILYNEKELAKDKDYKTTWNLKKLEELQEKTTAKDTDISIPETEQAEFIKLVCVFQRGVDNVFYTFDPDTGEIVREWKNIDPSGKIPIIYAYYDPDGKNPLGLSAIRLTRRLQDMLDIHHQNYQFQVGLKSAPPTKIRGNVNTESIVYEPYAVWDLGSDPNADAAVVQTDNTLINTFPTVQGILKSNILNITNNGDTSISAEVGNPGFSKTPAGVNAQQDRINIADNYLRGQFEEWFGEILETMLNLHIAAHYQAEIDQVVPLSQRFIETKRKIDPEFRLTKETIKYSDLKDLLVKFKVDASSSKLDNDHEQLETLKDLLQIRLESGDQMEKYLKIAPLVYQIVKRSGVPDAEEIAPKVSEEDETSAEAIDGSNPMFNPLQPQDQAPEQANMSQPEAQPEVNAEQKPNNNQAQINPELVAELVQNGLTEEQAQGVAAYLAQGGSPEEVDEFLRSNK</sequence>
<evidence type="ECO:0000313" key="2">
    <source>
        <dbReference type="EMBL" id="DAF55707.1"/>
    </source>
</evidence>
<organism evidence="2">
    <name type="scientific">Siphoviridae sp. ctAkS7</name>
    <dbReference type="NCBI Taxonomy" id="2827798"/>
    <lineage>
        <taxon>Viruses</taxon>
        <taxon>Duplodnaviria</taxon>
        <taxon>Heunggongvirae</taxon>
        <taxon>Uroviricota</taxon>
        <taxon>Caudoviricetes</taxon>
    </lineage>
</organism>
<dbReference type="EMBL" id="BK032698">
    <property type="protein sequence ID" value="DAF55707.1"/>
    <property type="molecule type" value="Genomic_DNA"/>
</dbReference>